<dbReference type="GO" id="GO:0006813">
    <property type="term" value="P:potassium ion transport"/>
    <property type="evidence" value="ECO:0007669"/>
    <property type="project" value="InterPro"/>
</dbReference>
<dbReference type="SUPFAM" id="SSF51735">
    <property type="entry name" value="NAD(P)-binding Rossmann-fold domains"/>
    <property type="match status" value="1"/>
</dbReference>
<keyword evidence="4 7" id="KW-0812">Transmembrane</keyword>
<evidence type="ECO:0000256" key="5">
    <source>
        <dbReference type="ARBA" id="ARBA00022989"/>
    </source>
</evidence>
<name>A0A2M7TZ78_9BACT</name>
<dbReference type="Gene3D" id="3.40.50.720">
    <property type="entry name" value="NAD(P)-binding Rossmann-like Domain"/>
    <property type="match status" value="1"/>
</dbReference>
<feature type="transmembrane region" description="Helical" evidence="7">
    <location>
        <begin position="351"/>
        <end position="372"/>
    </location>
</feature>
<evidence type="ECO:0000256" key="2">
    <source>
        <dbReference type="ARBA" id="ARBA00005551"/>
    </source>
</evidence>
<dbReference type="AlphaFoldDB" id="A0A2M7TZ78"/>
<feature type="transmembrane region" description="Helical" evidence="7">
    <location>
        <begin position="112"/>
        <end position="133"/>
    </location>
</feature>
<feature type="transmembrane region" description="Helical" evidence="7">
    <location>
        <begin position="53"/>
        <end position="73"/>
    </location>
</feature>
<proteinExistence type="inferred from homology"/>
<protein>
    <submittedName>
        <fullName evidence="10">Sodium:proton exchanger</fullName>
    </submittedName>
</protein>
<organism evidence="10 11">
    <name type="scientific">Candidatus Roizmanbacteria bacterium CG_4_10_14_0_2_um_filter_39_13</name>
    <dbReference type="NCBI Taxonomy" id="1974825"/>
    <lineage>
        <taxon>Bacteria</taxon>
        <taxon>Candidatus Roizmaniibacteriota</taxon>
    </lineage>
</organism>
<feature type="transmembrane region" description="Helical" evidence="7">
    <location>
        <begin position="325"/>
        <end position="345"/>
    </location>
</feature>
<feature type="transmembrane region" description="Helical" evidence="7">
    <location>
        <begin position="6"/>
        <end position="24"/>
    </location>
</feature>
<comment type="similarity">
    <text evidence="2">Belongs to the monovalent cation:proton antiporter 2 (CPA2) transporter (TC 2.A.37) family.</text>
</comment>
<dbReference type="Gene3D" id="1.20.1530.20">
    <property type="match status" value="1"/>
</dbReference>
<evidence type="ECO:0000256" key="6">
    <source>
        <dbReference type="ARBA" id="ARBA00023136"/>
    </source>
</evidence>
<dbReference type="Proteomes" id="UP000228503">
    <property type="component" value="Unassembled WGS sequence"/>
</dbReference>
<dbReference type="EMBL" id="PFOB01000031">
    <property type="protein sequence ID" value="PIZ63130.1"/>
    <property type="molecule type" value="Genomic_DNA"/>
</dbReference>
<dbReference type="PANTHER" id="PTHR42751:SF3">
    <property type="entry name" value="SODIUM_GLUTAMATE SYMPORTER"/>
    <property type="match status" value="1"/>
</dbReference>
<evidence type="ECO:0000313" key="11">
    <source>
        <dbReference type="Proteomes" id="UP000228503"/>
    </source>
</evidence>
<evidence type="ECO:0000259" key="8">
    <source>
        <dbReference type="Pfam" id="PF00999"/>
    </source>
</evidence>
<keyword evidence="3" id="KW-0813">Transport</keyword>
<dbReference type="Pfam" id="PF00999">
    <property type="entry name" value="Na_H_Exchanger"/>
    <property type="match status" value="1"/>
</dbReference>
<evidence type="ECO:0000256" key="3">
    <source>
        <dbReference type="ARBA" id="ARBA00022448"/>
    </source>
</evidence>
<feature type="domain" description="RCK N-terminal" evidence="9">
    <location>
        <begin position="405"/>
        <end position="519"/>
    </location>
</feature>
<reference evidence="11" key="1">
    <citation type="submission" date="2017-09" db="EMBL/GenBank/DDBJ databases">
        <title>Depth-based differentiation of microbial function through sediment-hosted aquifers and enrichment of novel symbionts in the deep terrestrial subsurface.</title>
        <authorList>
            <person name="Probst A.J."/>
            <person name="Ladd B."/>
            <person name="Jarett J.K."/>
            <person name="Geller-Mcgrath D.E."/>
            <person name="Sieber C.M.K."/>
            <person name="Emerson J.B."/>
            <person name="Anantharaman K."/>
            <person name="Thomas B.C."/>
            <person name="Malmstrom R."/>
            <person name="Stieglmeier M."/>
            <person name="Klingl A."/>
            <person name="Woyke T."/>
            <person name="Ryan C.M."/>
            <person name="Banfield J.F."/>
        </authorList>
    </citation>
    <scope>NUCLEOTIDE SEQUENCE [LARGE SCALE GENOMIC DNA]</scope>
</reference>
<keyword evidence="5 7" id="KW-1133">Transmembrane helix</keyword>
<sequence length="557" mass="61647">MEIFVELSAIIVIAMLVSLLMRVLKQPLIVGYIFTGVLVGPYFMNLIQNGDVIELFSKIGITILLFIVGLNLSPNVIREVGKVSLLTGIGQVLFTSIIGFFIASALGIDRIAAIYVAIALTFSSTIIILKLLSDKGDLNKLYGKIAIGFLLVQDIVATLILLFASSFGGGEGNLLSIALMTIVKGSALVFGMILISQYILPRISKFIAASQELLFLFSLSWGLGIATLFSMLGFSVEIGALVAGVSLSMTPYAIEVASRMRPLRDFFILLFFILLGSQMVLDNVAALIIPAVVLSVFVLVGNPIIVVILMNVLGYSKRTSYQAGLTVAQISEFSLILAALGFEFGHLSKEVLSLITFVGLITIAGSTYLILYSDEIYPWVEKILTMLEIKKNGSDRNRNNNYNSILFGYQRVGQEFIEAFRRLDLNFIVVDFNPESIKNLEEEAIPFKYGDAKDPEFLSELDLKGLRYMVSTIPEFDTNLMLIRKIRAVNKRIITILISNNREEALALYAEGASYVIMPHYLGAQYAVRLIGRAGMDRREYDMHREKHLAHLEKLLV</sequence>
<dbReference type="GO" id="GO:0015297">
    <property type="term" value="F:antiporter activity"/>
    <property type="evidence" value="ECO:0007669"/>
    <property type="project" value="InterPro"/>
</dbReference>
<dbReference type="PANTHER" id="PTHR42751">
    <property type="entry name" value="SODIUM/HYDROGEN EXCHANGER FAMILY/TRKA DOMAIN PROTEIN"/>
    <property type="match status" value="1"/>
</dbReference>
<feature type="transmembrane region" description="Helical" evidence="7">
    <location>
        <begin position="29"/>
        <end position="47"/>
    </location>
</feature>
<feature type="transmembrane region" description="Helical" evidence="7">
    <location>
        <begin position="238"/>
        <end position="254"/>
    </location>
</feature>
<evidence type="ECO:0000313" key="10">
    <source>
        <dbReference type="EMBL" id="PIZ63130.1"/>
    </source>
</evidence>
<dbReference type="GO" id="GO:0016020">
    <property type="term" value="C:membrane"/>
    <property type="evidence" value="ECO:0007669"/>
    <property type="project" value="UniProtKB-SubCell"/>
</dbReference>
<evidence type="ECO:0000259" key="9">
    <source>
        <dbReference type="Pfam" id="PF02254"/>
    </source>
</evidence>
<dbReference type="GO" id="GO:1902600">
    <property type="term" value="P:proton transmembrane transport"/>
    <property type="evidence" value="ECO:0007669"/>
    <property type="project" value="InterPro"/>
</dbReference>
<comment type="subcellular location">
    <subcellularLocation>
        <location evidence="1">Membrane</location>
        <topology evidence="1">Multi-pass membrane protein</topology>
    </subcellularLocation>
</comment>
<comment type="caution">
    <text evidence="10">The sequence shown here is derived from an EMBL/GenBank/DDBJ whole genome shotgun (WGS) entry which is preliminary data.</text>
</comment>
<feature type="transmembrane region" description="Helical" evidence="7">
    <location>
        <begin position="145"/>
        <end position="168"/>
    </location>
</feature>
<feature type="transmembrane region" description="Helical" evidence="7">
    <location>
        <begin position="85"/>
        <end position="106"/>
    </location>
</feature>
<evidence type="ECO:0000256" key="4">
    <source>
        <dbReference type="ARBA" id="ARBA00022692"/>
    </source>
</evidence>
<feature type="domain" description="Cation/H+ exchanger transmembrane" evidence="8">
    <location>
        <begin position="11"/>
        <end position="364"/>
    </location>
</feature>
<dbReference type="InterPro" id="IPR006153">
    <property type="entry name" value="Cation/H_exchanger_TM"/>
</dbReference>
<feature type="transmembrane region" description="Helical" evidence="7">
    <location>
        <begin position="266"/>
        <end position="281"/>
    </location>
</feature>
<dbReference type="InterPro" id="IPR003148">
    <property type="entry name" value="RCK_N"/>
</dbReference>
<feature type="transmembrane region" description="Helical" evidence="7">
    <location>
        <begin position="174"/>
        <end position="201"/>
    </location>
</feature>
<evidence type="ECO:0000256" key="7">
    <source>
        <dbReference type="SAM" id="Phobius"/>
    </source>
</evidence>
<gene>
    <name evidence="10" type="ORF">COY16_02760</name>
</gene>
<evidence type="ECO:0000256" key="1">
    <source>
        <dbReference type="ARBA" id="ARBA00004141"/>
    </source>
</evidence>
<feature type="transmembrane region" description="Helical" evidence="7">
    <location>
        <begin position="287"/>
        <end position="313"/>
    </location>
</feature>
<accession>A0A2M7TZ78</accession>
<dbReference type="Pfam" id="PF02254">
    <property type="entry name" value="TrkA_N"/>
    <property type="match status" value="1"/>
</dbReference>
<keyword evidence="6 7" id="KW-0472">Membrane</keyword>
<feature type="transmembrane region" description="Helical" evidence="7">
    <location>
        <begin position="213"/>
        <end position="232"/>
    </location>
</feature>
<dbReference type="InterPro" id="IPR038770">
    <property type="entry name" value="Na+/solute_symporter_sf"/>
</dbReference>
<dbReference type="InterPro" id="IPR036291">
    <property type="entry name" value="NAD(P)-bd_dom_sf"/>
</dbReference>